<keyword evidence="6" id="KW-1185">Reference proteome</keyword>
<dbReference type="Gene3D" id="1.10.1040.10">
    <property type="entry name" value="N-(1-d-carboxylethyl)-l-norvaline Dehydrogenase, domain 2"/>
    <property type="match status" value="1"/>
</dbReference>
<keyword evidence="2" id="KW-0520">NAD</keyword>
<dbReference type="Pfam" id="PF08125">
    <property type="entry name" value="Mannitol_dh_C"/>
    <property type="match status" value="1"/>
</dbReference>
<dbReference type="InterPro" id="IPR036291">
    <property type="entry name" value="NAD(P)-bd_dom_sf"/>
</dbReference>
<dbReference type="PANTHER" id="PTHR43362">
    <property type="entry name" value="MANNITOL DEHYDROGENASE DSF1-RELATED"/>
    <property type="match status" value="1"/>
</dbReference>
<evidence type="ECO:0000313" key="5">
    <source>
        <dbReference type="EMBL" id="TMV12547.1"/>
    </source>
</evidence>
<evidence type="ECO:0000259" key="3">
    <source>
        <dbReference type="Pfam" id="PF01232"/>
    </source>
</evidence>
<dbReference type="InterPro" id="IPR008927">
    <property type="entry name" value="6-PGluconate_DH-like_C_sf"/>
</dbReference>
<protein>
    <submittedName>
        <fullName evidence="5">Mannitol dehydrogenase family protein</fullName>
    </submittedName>
</protein>
<dbReference type="SUPFAM" id="SSF48179">
    <property type="entry name" value="6-phosphogluconate dehydrogenase C-terminal domain-like"/>
    <property type="match status" value="1"/>
</dbReference>
<dbReference type="InterPro" id="IPR013131">
    <property type="entry name" value="Mannitol_DH_N"/>
</dbReference>
<dbReference type="Pfam" id="PF01232">
    <property type="entry name" value="Mannitol_dh"/>
    <property type="match status" value="1"/>
</dbReference>
<dbReference type="SUPFAM" id="SSF51735">
    <property type="entry name" value="NAD(P)-binding Rossmann-fold domains"/>
    <property type="match status" value="1"/>
</dbReference>
<dbReference type="InterPro" id="IPR023027">
    <property type="entry name" value="Mannitol_DH_CS"/>
</dbReference>
<evidence type="ECO:0000259" key="4">
    <source>
        <dbReference type="Pfam" id="PF08125"/>
    </source>
</evidence>
<dbReference type="InterPro" id="IPR050988">
    <property type="entry name" value="Mannitol_DH/Oxidoreductase"/>
</dbReference>
<dbReference type="RefSeq" id="WP_138863103.1">
    <property type="nucleotide sequence ID" value="NZ_VCPC01000002.1"/>
</dbReference>
<keyword evidence="1" id="KW-0560">Oxidoreductase</keyword>
<sequence length="493" mass="53111">MTIRLSLDTLDRLPEGVGRPGYSRADLSPGILHIGLGNFHRAHQAWYLDRLFSTGQGHDWAIVGASVMPNDAKGREVLAAQDFLTTVVTQEADSSAAQVTGAMIGYITPGDGPALVAAMADPAIRIVSLTITEGGYFLDSDGHFDPAHAAIAADGATPDAPKTVFGLLVAGIRARRAAGHAPFTVMCCDNIPHNGDVTRAAVTGTARLSDPALADWIADHMAFPNAMVDRITPATTDRERRLLAEEFGVEDGWPVFAEDFAQWVLEDDFPQGRPALEQVGVQFVPDVTPYELMKIRILNGGHAVIAYAAGLLDIEYVHEAMAHPLVAGFLRRVEQTEILPHVPPVPDTDLHDYLALIETRFANPKIGDTVRRLCLDGSNRQPKFIIPSIRAALAAGAPVEGLALESALWCRYCAGITDSGAVIAANDPDWNSLQQRATRAKSDPAAWLAMREVYGDLASDARFARAFATSLTALWQDGTAAVLTRYLDHDQNV</sequence>
<dbReference type="InterPro" id="IPR013118">
    <property type="entry name" value="Mannitol_DH_C"/>
</dbReference>
<dbReference type="PANTHER" id="PTHR43362:SF1">
    <property type="entry name" value="MANNITOL DEHYDROGENASE 2-RELATED"/>
    <property type="match status" value="1"/>
</dbReference>
<evidence type="ECO:0000256" key="2">
    <source>
        <dbReference type="ARBA" id="ARBA00023027"/>
    </source>
</evidence>
<dbReference type="InterPro" id="IPR013328">
    <property type="entry name" value="6PGD_dom2"/>
</dbReference>
<feature type="domain" description="Mannitol dehydrogenase N-terminal" evidence="3">
    <location>
        <begin position="30"/>
        <end position="277"/>
    </location>
</feature>
<proteinExistence type="predicted"/>
<comment type="caution">
    <text evidence="5">The sequence shown here is derived from an EMBL/GenBank/DDBJ whole genome shotgun (WGS) entry which is preliminary data.</text>
</comment>
<evidence type="ECO:0000313" key="6">
    <source>
        <dbReference type="Proteomes" id="UP001191082"/>
    </source>
</evidence>
<dbReference type="EMBL" id="VCPC01000002">
    <property type="protein sequence ID" value="TMV12547.1"/>
    <property type="molecule type" value="Genomic_DNA"/>
</dbReference>
<dbReference type="InterPro" id="IPR000669">
    <property type="entry name" value="Mannitol_DH"/>
</dbReference>
<accession>A0ABY2X9Z0</accession>
<gene>
    <name evidence="5" type="ORF">FGK64_06950</name>
</gene>
<organism evidence="5 6">
    <name type="scientific">Arenibacterium halophilum</name>
    <dbReference type="NCBI Taxonomy" id="2583821"/>
    <lineage>
        <taxon>Bacteria</taxon>
        <taxon>Pseudomonadati</taxon>
        <taxon>Pseudomonadota</taxon>
        <taxon>Alphaproteobacteria</taxon>
        <taxon>Rhodobacterales</taxon>
        <taxon>Paracoccaceae</taxon>
        <taxon>Arenibacterium</taxon>
    </lineage>
</organism>
<dbReference type="Proteomes" id="UP001191082">
    <property type="component" value="Unassembled WGS sequence"/>
</dbReference>
<dbReference type="PRINTS" id="PR00084">
    <property type="entry name" value="MTLDHDRGNASE"/>
</dbReference>
<dbReference type="PROSITE" id="PS00974">
    <property type="entry name" value="MANNITOL_DHGENASE"/>
    <property type="match status" value="1"/>
</dbReference>
<reference evidence="5 6" key="1">
    <citation type="submission" date="2019-05" db="EMBL/GenBank/DDBJ databases">
        <title>Marivita sp. nov. isolated from sea sediment.</title>
        <authorList>
            <person name="Kim W."/>
        </authorList>
    </citation>
    <scope>NUCLEOTIDE SEQUENCE [LARGE SCALE GENOMIC DNA]</scope>
    <source>
        <strain evidence="5 6">CAU 1492</strain>
    </source>
</reference>
<feature type="domain" description="Mannitol dehydrogenase C-terminal" evidence="4">
    <location>
        <begin position="286"/>
        <end position="475"/>
    </location>
</feature>
<name>A0ABY2X9Z0_9RHOB</name>
<dbReference type="Gene3D" id="3.40.50.720">
    <property type="entry name" value="NAD(P)-binding Rossmann-like Domain"/>
    <property type="match status" value="1"/>
</dbReference>
<evidence type="ECO:0000256" key="1">
    <source>
        <dbReference type="ARBA" id="ARBA00023002"/>
    </source>
</evidence>